<evidence type="ECO:0000313" key="5">
    <source>
        <dbReference type="EMBL" id="CAB0036230.1"/>
    </source>
</evidence>
<keyword evidence="6" id="KW-1185">Reference proteome</keyword>
<evidence type="ECO:0000256" key="1">
    <source>
        <dbReference type="PROSITE-ProRule" id="PRU00047"/>
    </source>
</evidence>
<dbReference type="SMART" id="SM00343">
    <property type="entry name" value="ZnF_C2HC"/>
    <property type="match status" value="2"/>
</dbReference>
<dbReference type="PROSITE" id="PS50994">
    <property type="entry name" value="INTEGRASE"/>
    <property type="match status" value="1"/>
</dbReference>
<dbReference type="GO" id="GO:0008270">
    <property type="term" value="F:zinc ion binding"/>
    <property type="evidence" value="ECO:0007669"/>
    <property type="project" value="UniProtKB-KW"/>
</dbReference>
<dbReference type="PROSITE" id="PS50158">
    <property type="entry name" value="ZF_CCHC"/>
    <property type="match status" value="2"/>
</dbReference>
<sequence>MTIPRLELRAALLASRLFQHIADGIGVSIENCHAWSDSRIVLHWLRSQGPTGNSVVDDYVAHIQELSRGVTWHHVPTGDNPADIASRGSRAQDLVTSQLWIMGPDWHRQPESAWPARQPNEDPDPPRADIRCLVNIQSTREDPVMIKKFSNLMRLLRALTRARRWIRSRREPRPPSPLTPVNAEDKRIEFRTCIKLSQRAYYAREIDQLQRGVQLLSNSSLLQLKPFLDKNDCLRVGGRLSNSLLPAEERHPLILSSKSHLAWLIVDWAHTRALHGGVCATFYHTLRRAWIVRGRALVRQFVHRCTTCAKANARTMRQEMAALPDPRVQPNPAFSVVGVDYAGPFDVLQAKGSGVRTTKGYVAIFVCFSSKAVHIELVGDCSTESFLGALTRFTGRRGPTTNIWSDNATTFRGADTELKRLLQAAEIDWGRIKGSLAKRGIKWTFIPPRAPHFGGLWETAVRSMKLHLRRVIGPRHLTYEELNTLLVVIERVLNSRPLAPPTGDVDDLEALTPSHLANARSLNSIPQPKKAHLSLEPARHWNLVRRLRDHFWERWSREYLHTLQQRAKSNRPHPNLEEGDVVVVVDPSLMKENGHWPLGRGPHHLRLICEACRQTCVFAVQPSRRAAYSSTGRRLLSRKGACDSRHVYSRERRAAKPAGADVGREARRAEPDGAWAAPDAANVSVHNGEGDYGEIIVAPLHCKEKDAKLPSPAEFATGTLEDKLERLDGLICGLGQFIQGKSNLHKEVISYQVSLGMALSALRKSLESQVPPRPPVADKAVCTSPLFTVSATSKRLATSPPASHATPKRHAVTPASKQHDENNNEVGDHDGFVLVDHRRHRQRKQTAATPVAVHARKQPKPRPVQRRARHRPDVIVIKAKDASKYADILRSLKSDPTLQQKVGSSVNNIRRCAAGALMLQLKKGVENAYDLGEELGKVLGTAATVSALFHTSSIEIKDLDECATKEEVTAALDALLGVPVSKRDPVKSLRKAYAGTQVAVVALPDDLAATALKLGHVRISWVNCRIRAREEAARCYRCWSPGHVAARCKGPDRTELCYRCGQKGHQAKDCKGQPSSTSITARLPRTCFAIPSAGCASTWPSCASNTRTLLHPTHGSPMPTAKQLSGCMEELRCRSAQREYIPTSLSGLYTHSDHQAIVFEIEDDGASSRPSTRRSYRWNARTLNVDRFSAVVSSASVAPATAEDMASSLMSVITGACDASMSKANPRRRREPVCTGGRPRSLISGAFACGPADSSRDRGAGWTKKTHSANYASERRLLRVAIKTRKRRCWRIPAGQAAQLPSPGAQRGGTALFPRVPSGPALRLPRRADELIPAVTLEELKGAQSRIKERSAPRPGWHTQLGAQNRYCRTTRHLLAGVPHDVSGDRRFPVWLEAPETRPASKARQTAPTSHPRIVVAVYVRHGGQDSRENHMRPAGGFHRETRRPLGATVWLPER</sequence>
<dbReference type="InterPro" id="IPR008042">
    <property type="entry name" value="Retrotrans_Pao"/>
</dbReference>
<dbReference type="InterPro" id="IPR036875">
    <property type="entry name" value="Znf_CCHC_sf"/>
</dbReference>
<name>A0A6H5IKE7_9HYME</name>
<evidence type="ECO:0000259" key="3">
    <source>
        <dbReference type="PROSITE" id="PS50158"/>
    </source>
</evidence>
<dbReference type="PANTHER" id="PTHR47331:SF1">
    <property type="entry name" value="GAG-LIKE PROTEIN"/>
    <property type="match status" value="1"/>
</dbReference>
<gene>
    <name evidence="5" type="ORF">TBRA_LOCUS8107</name>
</gene>
<feature type="compositionally biased region" description="Basic and acidic residues" evidence="2">
    <location>
        <begin position="1426"/>
        <end position="1444"/>
    </location>
</feature>
<dbReference type="InterPro" id="IPR012337">
    <property type="entry name" value="RNaseH-like_sf"/>
</dbReference>
<protein>
    <submittedName>
        <fullName evidence="5">Uncharacterized protein</fullName>
    </submittedName>
</protein>
<dbReference type="EMBL" id="CADCXV010000811">
    <property type="protein sequence ID" value="CAB0036230.1"/>
    <property type="molecule type" value="Genomic_DNA"/>
</dbReference>
<dbReference type="GO" id="GO:0015074">
    <property type="term" value="P:DNA integration"/>
    <property type="evidence" value="ECO:0007669"/>
    <property type="project" value="InterPro"/>
</dbReference>
<dbReference type="InterPro" id="IPR040676">
    <property type="entry name" value="DUF5641"/>
</dbReference>
<dbReference type="SUPFAM" id="SSF53098">
    <property type="entry name" value="Ribonuclease H-like"/>
    <property type="match status" value="1"/>
</dbReference>
<organism evidence="5 6">
    <name type="scientific">Trichogramma brassicae</name>
    <dbReference type="NCBI Taxonomy" id="86971"/>
    <lineage>
        <taxon>Eukaryota</taxon>
        <taxon>Metazoa</taxon>
        <taxon>Ecdysozoa</taxon>
        <taxon>Arthropoda</taxon>
        <taxon>Hexapoda</taxon>
        <taxon>Insecta</taxon>
        <taxon>Pterygota</taxon>
        <taxon>Neoptera</taxon>
        <taxon>Endopterygota</taxon>
        <taxon>Hymenoptera</taxon>
        <taxon>Apocrita</taxon>
        <taxon>Proctotrupomorpha</taxon>
        <taxon>Chalcidoidea</taxon>
        <taxon>Trichogrammatidae</taxon>
        <taxon>Trichogramma</taxon>
    </lineage>
</organism>
<dbReference type="InterPro" id="IPR036397">
    <property type="entry name" value="RNaseH_sf"/>
</dbReference>
<proteinExistence type="predicted"/>
<dbReference type="Gene3D" id="4.10.60.10">
    <property type="entry name" value="Zinc finger, CCHC-type"/>
    <property type="match status" value="1"/>
</dbReference>
<evidence type="ECO:0000259" key="4">
    <source>
        <dbReference type="PROSITE" id="PS50994"/>
    </source>
</evidence>
<keyword evidence="1" id="KW-0862">Zinc</keyword>
<reference evidence="5 6" key="1">
    <citation type="submission" date="2020-02" db="EMBL/GenBank/DDBJ databases">
        <authorList>
            <person name="Ferguson B K."/>
        </authorList>
    </citation>
    <scope>NUCLEOTIDE SEQUENCE [LARGE SCALE GENOMIC DNA]</scope>
</reference>
<dbReference type="InterPro" id="IPR001878">
    <property type="entry name" value="Znf_CCHC"/>
</dbReference>
<dbReference type="Pfam" id="PF17921">
    <property type="entry name" value="Integrase_H2C2"/>
    <property type="match status" value="1"/>
</dbReference>
<feature type="domain" description="Integrase catalytic" evidence="4">
    <location>
        <begin position="328"/>
        <end position="521"/>
    </location>
</feature>
<dbReference type="OrthoDB" id="8194935at2759"/>
<feature type="domain" description="CCHC-type" evidence="3">
    <location>
        <begin position="1057"/>
        <end position="1071"/>
    </location>
</feature>
<dbReference type="Pfam" id="PF18701">
    <property type="entry name" value="DUF5641"/>
    <property type="match status" value="1"/>
</dbReference>
<dbReference type="Pfam" id="PF05380">
    <property type="entry name" value="Peptidase_A17"/>
    <property type="match status" value="1"/>
</dbReference>
<evidence type="ECO:0000256" key="2">
    <source>
        <dbReference type="SAM" id="MobiDB-lite"/>
    </source>
</evidence>
<keyword evidence="1" id="KW-0863">Zinc-finger</keyword>
<dbReference type="InterPro" id="IPR001584">
    <property type="entry name" value="Integrase_cat-core"/>
</dbReference>
<feature type="region of interest" description="Disordered" evidence="2">
    <location>
        <begin position="1426"/>
        <end position="1455"/>
    </location>
</feature>
<dbReference type="Proteomes" id="UP000479190">
    <property type="component" value="Unassembled WGS sequence"/>
</dbReference>
<feature type="region of interest" description="Disordered" evidence="2">
    <location>
        <begin position="792"/>
        <end position="829"/>
    </location>
</feature>
<accession>A0A6H5IKE7</accession>
<dbReference type="InterPro" id="IPR041588">
    <property type="entry name" value="Integrase_H2C2"/>
</dbReference>
<feature type="domain" description="CCHC-type" evidence="3">
    <location>
        <begin position="1034"/>
        <end position="1049"/>
    </location>
</feature>
<dbReference type="GO" id="GO:0003676">
    <property type="term" value="F:nucleic acid binding"/>
    <property type="evidence" value="ECO:0007669"/>
    <property type="project" value="InterPro"/>
</dbReference>
<feature type="compositionally biased region" description="Basic and acidic residues" evidence="2">
    <location>
        <begin position="817"/>
        <end position="829"/>
    </location>
</feature>
<keyword evidence="1" id="KW-0479">Metal-binding</keyword>
<dbReference type="Gene3D" id="3.30.420.10">
    <property type="entry name" value="Ribonuclease H-like superfamily/Ribonuclease H"/>
    <property type="match status" value="1"/>
</dbReference>
<feature type="compositionally biased region" description="Basic residues" evidence="2">
    <location>
        <begin position="854"/>
        <end position="869"/>
    </location>
</feature>
<dbReference type="PANTHER" id="PTHR47331">
    <property type="entry name" value="PHD-TYPE DOMAIN-CONTAINING PROTEIN"/>
    <property type="match status" value="1"/>
</dbReference>
<evidence type="ECO:0000313" key="6">
    <source>
        <dbReference type="Proteomes" id="UP000479190"/>
    </source>
</evidence>
<dbReference type="SUPFAM" id="SSF57756">
    <property type="entry name" value="Retrovirus zinc finger-like domains"/>
    <property type="match status" value="1"/>
</dbReference>
<dbReference type="Pfam" id="PF00098">
    <property type="entry name" value="zf-CCHC"/>
    <property type="match status" value="1"/>
</dbReference>
<feature type="region of interest" description="Disordered" evidence="2">
    <location>
        <begin position="843"/>
        <end position="869"/>
    </location>
</feature>